<dbReference type="GeneID" id="303559734"/>
<feature type="transmembrane region" description="Helical" evidence="5">
    <location>
        <begin position="290"/>
        <end position="311"/>
    </location>
</feature>
<feature type="transmembrane region" description="Helical" evidence="5">
    <location>
        <begin position="259"/>
        <end position="283"/>
    </location>
</feature>
<feature type="domain" description="ABC-2 type transporter transmembrane" evidence="6">
    <location>
        <begin position="21"/>
        <end position="364"/>
    </location>
</feature>
<dbReference type="KEGG" id="csep:CP523_03435"/>
<comment type="subcellular location">
    <subcellularLocation>
        <location evidence="1">Membrane</location>
        <topology evidence="1">Multi-pass membrane protein</topology>
    </subcellularLocation>
</comment>
<reference evidence="7 9" key="1">
    <citation type="submission" date="2017-09" db="EMBL/GenBank/DDBJ databases">
        <authorList>
            <person name="Thomas P."/>
            <person name="Seyboldt C."/>
        </authorList>
    </citation>
    <scope>NUCLEOTIDE SEQUENCE [LARGE SCALE GENOMIC DNA]</scope>
    <source>
        <strain evidence="7 9">DSM 7534</strain>
    </source>
</reference>
<protein>
    <submittedName>
        <fullName evidence="7 8">ABC transporter</fullName>
    </submittedName>
</protein>
<keyword evidence="2 5" id="KW-0812">Transmembrane</keyword>
<evidence type="ECO:0000256" key="4">
    <source>
        <dbReference type="ARBA" id="ARBA00023136"/>
    </source>
</evidence>
<dbReference type="EMBL" id="CP023671">
    <property type="protein sequence ID" value="AYE33584.1"/>
    <property type="molecule type" value="Genomic_DNA"/>
</dbReference>
<dbReference type="EMBL" id="CP099799">
    <property type="protein sequence ID" value="USS00143.1"/>
    <property type="molecule type" value="Genomic_DNA"/>
</dbReference>
<feature type="transmembrane region" description="Helical" evidence="5">
    <location>
        <begin position="348"/>
        <end position="369"/>
    </location>
</feature>
<dbReference type="PANTHER" id="PTHR43027">
    <property type="entry name" value="DOXORUBICIN RESISTANCE ABC TRANSPORTER PERMEASE PROTEIN DRRC-RELATED"/>
    <property type="match status" value="1"/>
</dbReference>
<dbReference type="InterPro" id="IPR013525">
    <property type="entry name" value="ABC2_TM"/>
</dbReference>
<feature type="transmembrane region" description="Helical" evidence="5">
    <location>
        <begin position="181"/>
        <end position="203"/>
    </location>
</feature>
<evidence type="ECO:0000256" key="3">
    <source>
        <dbReference type="ARBA" id="ARBA00022989"/>
    </source>
</evidence>
<evidence type="ECO:0000313" key="9">
    <source>
        <dbReference type="Proteomes" id="UP000280586"/>
    </source>
</evidence>
<name>A0A9N7JJ65_CLOSE</name>
<keyword evidence="4 5" id="KW-0472">Membrane</keyword>
<dbReference type="AlphaFoldDB" id="A0A9N7JJ65"/>
<gene>
    <name evidence="7" type="ORF">CP523_03435</name>
    <name evidence="8" type="ORF">NH397_11670</name>
</gene>
<evidence type="ECO:0000256" key="1">
    <source>
        <dbReference type="ARBA" id="ARBA00004141"/>
    </source>
</evidence>
<dbReference type="RefSeq" id="WP_120140487.1">
    <property type="nucleotide sequence ID" value="NZ_CP023671.1"/>
</dbReference>
<dbReference type="Proteomes" id="UP000280586">
    <property type="component" value="Chromosome"/>
</dbReference>
<dbReference type="Pfam" id="PF12698">
    <property type="entry name" value="ABC2_membrane_3"/>
    <property type="match status" value="1"/>
</dbReference>
<feature type="transmembrane region" description="Helical" evidence="5">
    <location>
        <begin position="224"/>
        <end position="247"/>
    </location>
</feature>
<evidence type="ECO:0000259" key="6">
    <source>
        <dbReference type="Pfam" id="PF12698"/>
    </source>
</evidence>
<accession>A0A9N7JJ65</accession>
<proteinExistence type="predicted"/>
<dbReference type="PANTHER" id="PTHR43027:SF1">
    <property type="entry name" value="DOXORUBICIN RESISTANCE ABC TRANSPORTER PERMEASE PROTEIN DRRC-RELATED"/>
    <property type="match status" value="1"/>
</dbReference>
<organism evidence="7 9">
    <name type="scientific">Clostridium septicum</name>
    <dbReference type="NCBI Taxonomy" id="1504"/>
    <lineage>
        <taxon>Bacteria</taxon>
        <taxon>Bacillati</taxon>
        <taxon>Bacillota</taxon>
        <taxon>Clostridia</taxon>
        <taxon>Eubacteriales</taxon>
        <taxon>Clostridiaceae</taxon>
        <taxon>Clostridium</taxon>
    </lineage>
</organism>
<sequence length="379" mass="42416">MILLSMINKEVKQFFRYKGNVIMLFIFPLVLITCLVFALKGVMGGELNIFKDTKVLYKVEEKSKYYHGFEIFKNKFNKISSVEFKEVGNTDQAKALVDERQAIGYISINEEGYNFYRRKSGETTAGKIFRGVFEQTLANYSLVDTILEEDPTRLQEVLKEESNKYVSEGSIGGKGITSFEYYTFAELALIILYISITIAYSVYEENKLTTINRIRISKSNDFQLIFSKGIVGIIIAILQIVEVYIFSTFILNVEWGDKLPIMVLVLISLSIFSSVIGIIVGLLARDSKNINGILNSSIIVICMLGGCYAPLSMIKSIPILSSLVKVSPVYWANTALISLNTGVDNNSGLTSILVSLILSLVLVLSYFFIRKIKGGKIIA</sequence>
<evidence type="ECO:0000313" key="10">
    <source>
        <dbReference type="Proteomes" id="UP001055437"/>
    </source>
</evidence>
<dbReference type="InterPro" id="IPR052902">
    <property type="entry name" value="ABC-2_transporter"/>
</dbReference>
<keyword evidence="3 5" id="KW-1133">Transmembrane helix</keyword>
<keyword evidence="10" id="KW-1185">Reference proteome</keyword>
<dbReference type="Proteomes" id="UP001055437">
    <property type="component" value="Chromosome"/>
</dbReference>
<evidence type="ECO:0000256" key="2">
    <source>
        <dbReference type="ARBA" id="ARBA00022692"/>
    </source>
</evidence>
<evidence type="ECO:0000313" key="7">
    <source>
        <dbReference type="EMBL" id="AYE33584.1"/>
    </source>
</evidence>
<dbReference type="GO" id="GO:0140359">
    <property type="term" value="F:ABC-type transporter activity"/>
    <property type="evidence" value="ECO:0007669"/>
    <property type="project" value="InterPro"/>
</dbReference>
<reference evidence="8" key="2">
    <citation type="submission" date="2022-06" db="EMBL/GenBank/DDBJ databases">
        <authorList>
            <person name="Holder M.E."/>
            <person name="Ajami N.J."/>
            <person name="Petrosino J.F."/>
        </authorList>
    </citation>
    <scope>NUCLEOTIDE SEQUENCE</scope>
    <source>
        <strain evidence="8">RMA 8861</strain>
    </source>
</reference>
<dbReference type="GO" id="GO:0016020">
    <property type="term" value="C:membrane"/>
    <property type="evidence" value="ECO:0007669"/>
    <property type="project" value="UniProtKB-SubCell"/>
</dbReference>
<evidence type="ECO:0000256" key="5">
    <source>
        <dbReference type="SAM" id="Phobius"/>
    </source>
</evidence>
<feature type="transmembrane region" description="Helical" evidence="5">
    <location>
        <begin position="21"/>
        <end position="39"/>
    </location>
</feature>
<evidence type="ECO:0000313" key="8">
    <source>
        <dbReference type="EMBL" id="USS00143.1"/>
    </source>
</evidence>